<evidence type="ECO:0000256" key="2">
    <source>
        <dbReference type="ARBA" id="ARBA00006785"/>
    </source>
</evidence>
<evidence type="ECO:0000256" key="4">
    <source>
        <dbReference type="ARBA" id="ARBA00022741"/>
    </source>
</evidence>
<dbReference type="CDD" id="cd07995">
    <property type="entry name" value="TPK"/>
    <property type="match status" value="1"/>
</dbReference>
<dbReference type="Gene3D" id="2.60.120.320">
    <property type="entry name" value="Thiamin pyrophosphokinase, thiamin-binding domain"/>
    <property type="match status" value="1"/>
</dbReference>
<name>A0A1Y2CYS5_9FUNG</name>
<evidence type="ECO:0000256" key="7">
    <source>
        <dbReference type="PIRNR" id="PIRNR031057"/>
    </source>
</evidence>
<dbReference type="Pfam" id="PF04265">
    <property type="entry name" value="TPK_B1_binding"/>
    <property type="match status" value="1"/>
</dbReference>
<comment type="similarity">
    <text evidence="2 7">Belongs to the thiamine pyrophosphokinase family.</text>
</comment>
<dbReference type="PIRSF" id="PIRSF031057">
    <property type="entry name" value="Thiamin_pyrophosphokinase"/>
    <property type="match status" value="1"/>
</dbReference>
<dbReference type="Pfam" id="PF04263">
    <property type="entry name" value="TPK_catalytic"/>
    <property type="match status" value="1"/>
</dbReference>
<dbReference type="SUPFAM" id="SSF63999">
    <property type="entry name" value="Thiamin pyrophosphokinase, catalytic domain"/>
    <property type="match status" value="1"/>
</dbReference>
<organism evidence="9 10">
    <name type="scientific">Rhizoclosmatium globosum</name>
    <dbReference type="NCBI Taxonomy" id="329046"/>
    <lineage>
        <taxon>Eukaryota</taxon>
        <taxon>Fungi</taxon>
        <taxon>Fungi incertae sedis</taxon>
        <taxon>Chytridiomycota</taxon>
        <taxon>Chytridiomycota incertae sedis</taxon>
        <taxon>Chytridiomycetes</taxon>
        <taxon>Chytridiales</taxon>
        <taxon>Chytriomycetaceae</taxon>
        <taxon>Rhizoclosmatium</taxon>
    </lineage>
</organism>
<accession>A0A1Y2CYS5</accession>
<dbReference type="PANTHER" id="PTHR13622:SF8">
    <property type="entry name" value="THIAMIN PYROPHOSPHOKINASE 1"/>
    <property type="match status" value="1"/>
</dbReference>
<dbReference type="InterPro" id="IPR006282">
    <property type="entry name" value="Thi_PPkinase"/>
</dbReference>
<dbReference type="InterPro" id="IPR007373">
    <property type="entry name" value="Thiamin_PyroPKinase_B1-bd"/>
</dbReference>
<gene>
    <name evidence="9" type="ORF">BCR33DRAFT_780179</name>
</gene>
<dbReference type="GO" id="GO:0005524">
    <property type="term" value="F:ATP binding"/>
    <property type="evidence" value="ECO:0007669"/>
    <property type="project" value="UniProtKB-UniRule"/>
</dbReference>
<dbReference type="GO" id="GO:0006772">
    <property type="term" value="P:thiamine metabolic process"/>
    <property type="evidence" value="ECO:0007669"/>
    <property type="project" value="InterPro"/>
</dbReference>
<sequence length="272" mass="30054">MTTSTVTSWNISTYLLPPNPGTETDDAPAKVALIMLNQPLCAPRHLQNLWSHASIRLCADGGANRLYDLFTTDQERLKFLPDVIRGDLDSVRPEVKDWYASQGVPVVKVACEYSTDFGKCVAHIEEVEEANGGVRHEIVALGALGGRLDQTLSSVFMLYQLQKKDTEQGKERRKVYLMSNESIAVLLNPENKHQITCDMSFEGPTCGLIPVSGTALVESSGLKWNLDHSMPMSFHSMISTSNWFADGDEKIKVVELATDAPIVWTVEVTLAK</sequence>
<keyword evidence="4 7" id="KW-0547">Nucleotide-binding</keyword>
<dbReference type="EMBL" id="MCGO01000004">
    <property type="protein sequence ID" value="ORY52036.1"/>
    <property type="molecule type" value="Genomic_DNA"/>
</dbReference>
<evidence type="ECO:0000313" key="9">
    <source>
        <dbReference type="EMBL" id="ORY52036.1"/>
    </source>
</evidence>
<dbReference type="OrthoDB" id="25149at2759"/>
<dbReference type="InterPro" id="IPR036759">
    <property type="entry name" value="TPK_catalytic_sf"/>
</dbReference>
<dbReference type="UniPathway" id="UPA00060">
    <property type="reaction ID" value="UER00597"/>
</dbReference>
<dbReference type="Gene3D" id="3.40.50.10240">
    <property type="entry name" value="Thiamin pyrophosphokinase, catalytic domain"/>
    <property type="match status" value="1"/>
</dbReference>
<dbReference type="GO" id="GO:0016301">
    <property type="term" value="F:kinase activity"/>
    <property type="evidence" value="ECO:0007669"/>
    <property type="project" value="UniProtKB-UniRule"/>
</dbReference>
<dbReference type="InterPro" id="IPR036371">
    <property type="entry name" value="TPK_B1-bd_sf"/>
</dbReference>
<dbReference type="InterPro" id="IPR007371">
    <property type="entry name" value="TPK_catalytic"/>
</dbReference>
<feature type="domain" description="Thiamin pyrophosphokinase thiamin-binding" evidence="8">
    <location>
        <begin position="191"/>
        <end position="262"/>
    </location>
</feature>
<dbReference type="GO" id="GO:0004788">
    <property type="term" value="F:thiamine diphosphokinase activity"/>
    <property type="evidence" value="ECO:0007669"/>
    <property type="project" value="UniProtKB-UniRule"/>
</dbReference>
<keyword evidence="10" id="KW-1185">Reference proteome</keyword>
<proteinExistence type="inferred from homology"/>
<dbReference type="FunFam" id="2.60.120.320:FF:000001">
    <property type="entry name" value="Thiamine pyrophosphokinase"/>
    <property type="match status" value="1"/>
</dbReference>
<dbReference type="AlphaFoldDB" id="A0A1Y2CYS5"/>
<protein>
    <recommendedName>
        <fullName evidence="7">Thiamine pyrophosphokinase</fullName>
        <ecNumber evidence="7">2.7.6.2</ecNumber>
    </recommendedName>
</protein>
<evidence type="ECO:0000256" key="1">
    <source>
        <dbReference type="ARBA" id="ARBA00005078"/>
    </source>
</evidence>
<evidence type="ECO:0000256" key="5">
    <source>
        <dbReference type="ARBA" id="ARBA00022777"/>
    </source>
</evidence>
<dbReference type="EC" id="2.7.6.2" evidence="7"/>
<reference evidence="9 10" key="1">
    <citation type="submission" date="2016-07" db="EMBL/GenBank/DDBJ databases">
        <title>Pervasive Adenine N6-methylation of Active Genes in Fungi.</title>
        <authorList>
            <consortium name="DOE Joint Genome Institute"/>
            <person name="Mondo S.J."/>
            <person name="Dannebaum R.O."/>
            <person name="Kuo R.C."/>
            <person name="Labutti K."/>
            <person name="Haridas S."/>
            <person name="Kuo A."/>
            <person name="Salamov A."/>
            <person name="Ahrendt S.R."/>
            <person name="Lipzen A."/>
            <person name="Sullivan W."/>
            <person name="Andreopoulos W.B."/>
            <person name="Clum A."/>
            <person name="Lindquist E."/>
            <person name="Daum C."/>
            <person name="Ramamoorthy G.K."/>
            <person name="Gryganskyi A."/>
            <person name="Culley D."/>
            <person name="Magnuson J.K."/>
            <person name="James T.Y."/>
            <person name="O'Malley M.A."/>
            <person name="Stajich J.E."/>
            <person name="Spatafora J.W."/>
            <person name="Visel A."/>
            <person name="Grigoriev I.V."/>
        </authorList>
    </citation>
    <scope>NUCLEOTIDE SEQUENCE [LARGE SCALE GENOMIC DNA]</scope>
    <source>
        <strain evidence="9 10">JEL800</strain>
    </source>
</reference>
<evidence type="ECO:0000259" key="8">
    <source>
        <dbReference type="SMART" id="SM00983"/>
    </source>
</evidence>
<comment type="caution">
    <text evidence="9">The sequence shown here is derived from an EMBL/GenBank/DDBJ whole genome shotgun (WGS) entry which is preliminary data.</text>
</comment>
<comment type="catalytic activity">
    <reaction evidence="7">
        <text>thiamine + ATP = thiamine diphosphate + AMP + H(+)</text>
        <dbReference type="Rhea" id="RHEA:11576"/>
        <dbReference type="ChEBI" id="CHEBI:15378"/>
        <dbReference type="ChEBI" id="CHEBI:18385"/>
        <dbReference type="ChEBI" id="CHEBI:30616"/>
        <dbReference type="ChEBI" id="CHEBI:58937"/>
        <dbReference type="ChEBI" id="CHEBI:456215"/>
    </reaction>
</comment>
<dbReference type="GO" id="GO:0009229">
    <property type="term" value="P:thiamine diphosphate biosynthetic process"/>
    <property type="evidence" value="ECO:0007669"/>
    <property type="project" value="UniProtKB-UniRule"/>
</dbReference>
<dbReference type="NCBIfam" id="TIGR01378">
    <property type="entry name" value="thi_PPkinase"/>
    <property type="match status" value="1"/>
</dbReference>
<dbReference type="InterPro" id="IPR016966">
    <property type="entry name" value="Thiamin_pyrophosphokinase_euk"/>
</dbReference>
<dbReference type="GO" id="GO:0030975">
    <property type="term" value="F:thiamine binding"/>
    <property type="evidence" value="ECO:0007669"/>
    <property type="project" value="UniProtKB-UniRule"/>
</dbReference>
<dbReference type="Proteomes" id="UP000193642">
    <property type="component" value="Unassembled WGS sequence"/>
</dbReference>
<dbReference type="PANTHER" id="PTHR13622">
    <property type="entry name" value="THIAMIN PYROPHOSPHOKINASE"/>
    <property type="match status" value="1"/>
</dbReference>
<dbReference type="SMART" id="SM00983">
    <property type="entry name" value="TPK_B1_binding"/>
    <property type="match status" value="1"/>
</dbReference>
<keyword evidence="3 7" id="KW-0808">Transferase</keyword>
<keyword evidence="6 7" id="KW-0067">ATP-binding</keyword>
<dbReference type="SUPFAM" id="SSF63862">
    <property type="entry name" value="Thiamin pyrophosphokinase, substrate-binding domain"/>
    <property type="match status" value="1"/>
</dbReference>
<keyword evidence="5 7" id="KW-0418">Kinase</keyword>
<comment type="pathway">
    <text evidence="1 7">Cofactor biosynthesis; thiamine diphosphate biosynthesis; thiamine diphosphate from thiamine: step 1/1.</text>
</comment>
<evidence type="ECO:0000313" key="10">
    <source>
        <dbReference type="Proteomes" id="UP000193642"/>
    </source>
</evidence>
<dbReference type="STRING" id="329046.A0A1Y2CYS5"/>
<evidence type="ECO:0000256" key="3">
    <source>
        <dbReference type="ARBA" id="ARBA00022679"/>
    </source>
</evidence>
<evidence type="ECO:0000256" key="6">
    <source>
        <dbReference type="ARBA" id="ARBA00022840"/>
    </source>
</evidence>